<accession>A0A8S9FHZ5</accession>
<name>A0A8S9FHZ5_BRACR</name>
<comment type="caution">
    <text evidence="2">The sequence shown here is derived from an EMBL/GenBank/DDBJ whole genome shotgun (WGS) entry which is preliminary data.</text>
</comment>
<sequence length="87" mass="9138">MFVKNDAQGRGSHSNSRGRGRGRGYGGRGRGRGRSNGSDGHNKGGEASCNIVSKKCDAPSNGLWKFIGVQKINIPKIQVGIKGENVG</sequence>
<gene>
    <name evidence="2" type="ORF">F2Q70_00033304</name>
</gene>
<reference evidence="2" key="1">
    <citation type="submission" date="2019-12" db="EMBL/GenBank/DDBJ databases">
        <title>Genome sequencing and annotation of Brassica cretica.</title>
        <authorList>
            <person name="Studholme D.J."/>
            <person name="Sarris P.F."/>
        </authorList>
    </citation>
    <scope>NUCLEOTIDE SEQUENCE</scope>
    <source>
        <strain evidence="2">PFS-102/07</strain>
        <tissue evidence="2">Leaf</tissue>
    </source>
</reference>
<evidence type="ECO:0000256" key="1">
    <source>
        <dbReference type="SAM" id="MobiDB-lite"/>
    </source>
</evidence>
<dbReference type="AlphaFoldDB" id="A0A8S9FHZ5"/>
<protein>
    <submittedName>
        <fullName evidence="2">Uncharacterized protein</fullName>
    </submittedName>
</protein>
<organism evidence="2">
    <name type="scientific">Brassica cretica</name>
    <name type="common">Mustard</name>
    <dbReference type="NCBI Taxonomy" id="69181"/>
    <lineage>
        <taxon>Eukaryota</taxon>
        <taxon>Viridiplantae</taxon>
        <taxon>Streptophyta</taxon>
        <taxon>Embryophyta</taxon>
        <taxon>Tracheophyta</taxon>
        <taxon>Spermatophyta</taxon>
        <taxon>Magnoliopsida</taxon>
        <taxon>eudicotyledons</taxon>
        <taxon>Gunneridae</taxon>
        <taxon>Pentapetalae</taxon>
        <taxon>rosids</taxon>
        <taxon>malvids</taxon>
        <taxon>Brassicales</taxon>
        <taxon>Brassicaceae</taxon>
        <taxon>Brassiceae</taxon>
        <taxon>Brassica</taxon>
    </lineage>
</organism>
<feature type="region of interest" description="Disordered" evidence="1">
    <location>
        <begin position="1"/>
        <end position="49"/>
    </location>
</feature>
<proteinExistence type="predicted"/>
<dbReference type="EMBL" id="QGKY02002305">
    <property type="protein sequence ID" value="KAF2533375.1"/>
    <property type="molecule type" value="Genomic_DNA"/>
</dbReference>
<evidence type="ECO:0000313" key="2">
    <source>
        <dbReference type="EMBL" id="KAF2533375.1"/>
    </source>
</evidence>